<evidence type="ECO:0000259" key="1">
    <source>
        <dbReference type="Pfam" id="PF00462"/>
    </source>
</evidence>
<dbReference type="PANTHER" id="PTHR46185">
    <property type="entry name" value="GLUTAREDOXIN-1"/>
    <property type="match status" value="1"/>
</dbReference>
<dbReference type="PANTHER" id="PTHR46185:SF1">
    <property type="entry name" value="GLUTAREDOXIN-1"/>
    <property type="match status" value="1"/>
</dbReference>
<proteinExistence type="predicted"/>
<dbReference type="STRING" id="34508.A0A4U5P316"/>
<protein>
    <recommendedName>
        <fullName evidence="1">Glutaredoxin domain-containing protein</fullName>
    </recommendedName>
</protein>
<keyword evidence="3" id="KW-1185">Reference proteome</keyword>
<dbReference type="GO" id="GO:0005739">
    <property type="term" value="C:mitochondrion"/>
    <property type="evidence" value="ECO:0007669"/>
    <property type="project" value="TreeGrafter"/>
</dbReference>
<dbReference type="SUPFAM" id="SSF52833">
    <property type="entry name" value="Thioredoxin-like"/>
    <property type="match status" value="1"/>
</dbReference>
<dbReference type="PROSITE" id="PS51354">
    <property type="entry name" value="GLUTAREDOXIN_2"/>
    <property type="match status" value="1"/>
</dbReference>
<dbReference type="Pfam" id="PF00462">
    <property type="entry name" value="Glutaredoxin"/>
    <property type="match status" value="1"/>
</dbReference>
<name>A0A4U5P316_STECR</name>
<dbReference type="GO" id="GO:0015038">
    <property type="term" value="F:glutathione disulfide oxidoreductase activity"/>
    <property type="evidence" value="ECO:0007669"/>
    <property type="project" value="TreeGrafter"/>
</dbReference>
<dbReference type="AlphaFoldDB" id="A0A4U5P316"/>
<dbReference type="InterPro" id="IPR047185">
    <property type="entry name" value="GLRX1"/>
</dbReference>
<accession>A0A4U5P316</accession>
<organism evidence="2 3">
    <name type="scientific">Steinernema carpocapsae</name>
    <name type="common">Entomopathogenic nematode</name>
    <dbReference type="NCBI Taxonomy" id="34508"/>
    <lineage>
        <taxon>Eukaryota</taxon>
        <taxon>Metazoa</taxon>
        <taxon>Ecdysozoa</taxon>
        <taxon>Nematoda</taxon>
        <taxon>Chromadorea</taxon>
        <taxon>Rhabditida</taxon>
        <taxon>Tylenchina</taxon>
        <taxon>Panagrolaimomorpha</taxon>
        <taxon>Strongyloidoidea</taxon>
        <taxon>Steinernematidae</taxon>
        <taxon>Steinernema</taxon>
    </lineage>
</organism>
<dbReference type="Gene3D" id="3.40.30.10">
    <property type="entry name" value="Glutaredoxin"/>
    <property type="match status" value="1"/>
</dbReference>
<dbReference type="EMBL" id="AZBU02000003">
    <property type="protein sequence ID" value="TKR89884.1"/>
    <property type="molecule type" value="Genomic_DNA"/>
</dbReference>
<reference evidence="2 3" key="1">
    <citation type="journal article" date="2015" name="Genome Biol.">
        <title>Comparative genomics of Steinernema reveals deeply conserved gene regulatory networks.</title>
        <authorList>
            <person name="Dillman A.R."/>
            <person name="Macchietto M."/>
            <person name="Porter C.F."/>
            <person name="Rogers A."/>
            <person name="Williams B."/>
            <person name="Antoshechkin I."/>
            <person name="Lee M.M."/>
            <person name="Goodwin Z."/>
            <person name="Lu X."/>
            <person name="Lewis E.E."/>
            <person name="Goodrich-Blair H."/>
            <person name="Stock S.P."/>
            <person name="Adams B.J."/>
            <person name="Sternberg P.W."/>
            <person name="Mortazavi A."/>
        </authorList>
    </citation>
    <scope>NUCLEOTIDE SEQUENCE [LARGE SCALE GENOMIC DNA]</scope>
    <source>
        <strain evidence="2 3">ALL</strain>
    </source>
</reference>
<evidence type="ECO:0000313" key="2">
    <source>
        <dbReference type="EMBL" id="TKR89884.1"/>
    </source>
</evidence>
<dbReference type="InterPro" id="IPR036249">
    <property type="entry name" value="Thioredoxin-like_sf"/>
</dbReference>
<gene>
    <name evidence="2" type="ORF">L596_013924</name>
</gene>
<feature type="domain" description="Glutaredoxin" evidence="1">
    <location>
        <begin position="18"/>
        <end position="82"/>
    </location>
</feature>
<comment type="caution">
    <text evidence="2">The sequence shown here is derived from an EMBL/GenBank/DDBJ whole genome shotgun (WGS) entry which is preliminary data.</text>
</comment>
<evidence type="ECO:0000313" key="3">
    <source>
        <dbReference type="Proteomes" id="UP000298663"/>
    </source>
</evidence>
<sequence length="115" mass="13041">MENRAKNFVEESIHGSKVCVFSKSYDPNCQQTRAALNSFRLGPDVLSWIEIENRGDCEEIQEYLKQLTGEQRLPRVFVNGAFAGGAETMLRAKEDGTLERNLEEIGAIDHFTTWS</sequence>
<reference evidence="2 3" key="2">
    <citation type="journal article" date="2019" name="G3 (Bethesda)">
        <title>Hybrid Assembly of the Genome of the Entomopathogenic Nematode Steinernema carpocapsae Identifies the X-Chromosome.</title>
        <authorList>
            <person name="Serra L."/>
            <person name="Macchietto M."/>
            <person name="Macias-Munoz A."/>
            <person name="McGill C.J."/>
            <person name="Rodriguez I.M."/>
            <person name="Rodriguez B."/>
            <person name="Murad R."/>
            <person name="Mortazavi A."/>
        </authorList>
    </citation>
    <scope>NUCLEOTIDE SEQUENCE [LARGE SCALE GENOMIC DNA]</scope>
    <source>
        <strain evidence="2 3">ALL</strain>
    </source>
</reference>
<dbReference type="InterPro" id="IPR002109">
    <property type="entry name" value="Glutaredoxin"/>
</dbReference>
<dbReference type="Proteomes" id="UP000298663">
    <property type="component" value="Unassembled WGS sequence"/>
</dbReference>
<dbReference type="OrthoDB" id="418495at2759"/>